<gene>
    <name evidence="2" type="ORF">OSIRIS_26</name>
</gene>
<feature type="transmembrane region" description="Helical" evidence="1">
    <location>
        <begin position="410"/>
        <end position="428"/>
    </location>
</feature>
<dbReference type="OrthoDB" id="2467at10239"/>
<keyword evidence="1" id="KW-1133">Transmembrane helix</keyword>
<protein>
    <submittedName>
        <fullName evidence="2">Putative tail length tape measure protein</fullName>
    </submittedName>
</protein>
<dbReference type="KEGG" id="vg:26641365"/>
<accession>A0A0K2CP22</accession>
<dbReference type="GeneID" id="26641365"/>
<evidence type="ECO:0000256" key="1">
    <source>
        <dbReference type="SAM" id="Phobius"/>
    </source>
</evidence>
<reference evidence="2 3" key="1">
    <citation type="journal article" date="2015" name="Genome Announc.">
        <title>Genome Sequences of Five Additional Brevibacillus laterosporus Bacteriophages.</title>
        <authorList>
            <person name="Merrill B.D."/>
            <person name="Berg J.A."/>
            <person name="Graves K.A."/>
            <person name="Ward A.T."/>
            <person name="Hilton J.A."/>
            <person name="Wake B.N."/>
            <person name="Grose J.H."/>
            <person name="Breakwell D.P."/>
            <person name="Burnett S.H."/>
        </authorList>
    </citation>
    <scope>NUCLEOTIDE SEQUENCE [LARGE SCALE GENOMIC DNA]</scope>
</reference>
<name>A0A0K2CP22_9CAUD</name>
<evidence type="ECO:0000313" key="2">
    <source>
        <dbReference type="EMBL" id="ALA07365.1"/>
    </source>
</evidence>
<keyword evidence="1" id="KW-0472">Membrane</keyword>
<dbReference type="Proteomes" id="UP000202966">
    <property type="component" value="Segment"/>
</dbReference>
<feature type="transmembrane region" description="Helical" evidence="1">
    <location>
        <begin position="313"/>
        <end position="333"/>
    </location>
</feature>
<evidence type="ECO:0000313" key="3">
    <source>
        <dbReference type="Proteomes" id="UP000202966"/>
    </source>
</evidence>
<sequence length="677" mass="75768">MATISSTLKLYDSFSDPLRHITQALNITISTMEKMRSTAERNGNIGKSLETARRQIASVETGIQNALEGARKQQENFNKLLDTGTQSANSLLDSIKGFVLAYAGIETIRNLGSAAIGGAMEQLKLRDMLIARTQNVELGTSMFEQFKKEAVRVGADISEYLNGTLGNLSVTSDIGQLKQLNMLAKQLSAFDTSGQGIQGAFFSLKEALSGDIVSLSERFNMSKDLIRQFKIDKLGKSGNLDEFIKQFNKLLEFQHMGKESFERMLDSPVKKWEILLNRTKSMFADAGEGAVQAIVPLINTLNLAFEQEKFQGFFTFFNKGLAGFAWFLSFIANGAMRTWDVFVQYWPQILYFVGILSMSAIPFLTKQLWAMLVPINQAIARWAVAYWPILVVAVLIGSLVIALRHYGVTTEEIIGFTMGLFYSLFTFIHNHVGLLWNVILSFAEFFVNVFIDPVYAVQKLFYDLAIVFNTYMYNMSRSAEDFAGNFMKSILKAINKTLEGFNWLVEKMNEMFGTDFTGAKLFDEGNIHAVSDSIKEMMDRIEKPATSRDVIDLSKYRMVSQTLSSSFGDGYYKGYNLTAQATHPFNPNVNGAINKINRVDEVGKIKNKVDISNEDLKMMRELAEMKNIQNFVTLTPTVQVQTGDINKGADIDTVVAEITKKLQTDVANSAKGVYNHA</sequence>
<dbReference type="EMBL" id="KT151956">
    <property type="protein sequence ID" value="ALA07365.1"/>
    <property type="molecule type" value="Genomic_DNA"/>
</dbReference>
<proteinExistence type="predicted"/>
<feature type="transmembrane region" description="Helical" evidence="1">
    <location>
        <begin position="345"/>
        <end position="364"/>
    </location>
</feature>
<keyword evidence="1" id="KW-0812">Transmembrane</keyword>
<keyword evidence="3" id="KW-1185">Reference proteome</keyword>
<organism evidence="2 3">
    <name type="scientific">Brevibacillus phage Osiris</name>
    <dbReference type="NCBI Taxonomy" id="1691955"/>
    <lineage>
        <taxon>Viruses</taxon>
        <taxon>Duplodnaviria</taxon>
        <taxon>Heunggongvirae</taxon>
        <taxon>Uroviricota</taxon>
        <taxon>Caudoviricetes</taxon>
        <taxon>Jimmervirus</taxon>
        <taxon>Jimmervirus osiris</taxon>
    </lineage>
</organism>
<dbReference type="RefSeq" id="YP_009215040.1">
    <property type="nucleotide sequence ID" value="NC_028969.1"/>
</dbReference>
<feature type="transmembrane region" description="Helical" evidence="1">
    <location>
        <begin position="384"/>
        <end position="403"/>
    </location>
</feature>